<reference evidence="4 5" key="1">
    <citation type="journal article" date="2019" name="Sci. Rep.">
        <title>Comparative genomics of chytrid fungi reveal insights into the obligate biotrophic and pathogenic lifestyle of Synchytrium endobioticum.</title>
        <authorList>
            <person name="van de Vossenberg B.T.L.H."/>
            <person name="Warris S."/>
            <person name="Nguyen H.D.T."/>
            <person name="van Gent-Pelzer M.P.E."/>
            <person name="Joly D.L."/>
            <person name="van de Geest H.C."/>
            <person name="Bonants P.J.M."/>
            <person name="Smith D.S."/>
            <person name="Levesque C.A."/>
            <person name="van der Lee T.A.J."/>
        </authorList>
    </citation>
    <scope>NUCLEOTIDE SEQUENCE [LARGE SCALE GENOMIC DNA]</scope>
    <source>
        <strain evidence="4 5">CBS 809.83</strain>
    </source>
</reference>
<dbReference type="GO" id="GO:0004467">
    <property type="term" value="F:long-chain fatty acid-CoA ligase activity"/>
    <property type="evidence" value="ECO:0007669"/>
    <property type="project" value="TreeGrafter"/>
</dbReference>
<evidence type="ECO:0000256" key="2">
    <source>
        <dbReference type="ARBA" id="ARBA00022840"/>
    </source>
</evidence>
<dbReference type="Gene3D" id="3.40.50.12780">
    <property type="entry name" value="N-terminal domain of ligase-like"/>
    <property type="match status" value="1"/>
</dbReference>
<dbReference type="Proteomes" id="UP000318582">
    <property type="component" value="Unassembled WGS sequence"/>
</dbReference>
<protein>
    <recommendedName>
        <fullName evidence="3">AMP-dependent synthetase/ligase domain-containing protein</fullName>
    </recommendedName>
</protein>
<accession>A0A507E2X8</accession>
<comment type="caution">
    <text evidence="4">The sequence shown here is derived from an EMBL/GenBank/DDBJ whole genome shotgun (WGS) entry which is preliminary data.</text>
</comment>
<dbReference type="Pfam" id="PF00501">
    <property type="entry name" value="AMP-binding"/>
    <property type="match status" value="1"/>
</dbReference>
<keyword evidence="5" id="KW-1185">Reference proteome</keyword>
<keyword evidence="1" id="KW-0547">Nucleotide-binding</keyword>
<keyword evidence="2" id="KW-0067">ATP-binding</keyword>
<dbReference type="GO" id="GO:0016020">
    <property type="term" value="C:membrane"/>
    <property type="evidence" value="ECO:0007669"/>
    <property type="project" value="TreeGrafter"/>
</dbReference>
<sequence length="668" mass="74134">MTIPTPRYDDVPDRLCLEVVNAPAVPGEGKPRVNFLTVDREYRVKQFGKLSMWDLFQRGRTIAGDSPCLGKRVLVNGTARHYTWETYDEVHYRAERIGSALVKLGLKQQDKIAIFAKNCPEYTIVELAAFRQSGVVVPIYDTLVSDESVLAHMLNLTECGIIFTTSKQVSSLLSVCGQASHLKMIVVFDEILEKDKQQVEQMDVELLLLADLEKMGARNMTEPTTPKGADMAKICFSSGTTGLPKGIILTHGMITSSAERYHVGEEYGLDIPVGSTDVLISYLPMAHVFEMVLQTVVLHCGARIGFWQGDVAKLMLDVQELKPTLFAGTPRIYNRIYDGVMAQVSKAGWVKSALFHTAYNGKLTWLARNMYNHAIWDNVVFAKVKQMLGGRVRILLTGAAPLGNEVASFLRIAFSCPLLEGYGMTEGMGSVTVTYPRDTQSVGTVGIPIPGVIVKLVDVPDMNYLSSSNPPAGEICFKGPVAFPGYYKDPERTAETIDADGWVHTGDIGIWTPSGHLKIIDRKKNLFKLSQGEYVSPEKVEQVYSRHELIDACFVTGNSTESSLVAVINPTKGALMDFIKEKALGVSAETPFEQICENKLVRKAVITELTQWVRRQNVLKGFEIIKNVVLEPKLFADIGLITPTFKLKRHDAKVHYELQVQAMYKESL</sequence>
<dbReference type="InterPro" id="IPR020845">
    <property type="entry name" value="AMP-binding_CS"/>
</dbReference>
<dbReference type="InterPro" id="IPR042099">
    <property type="entry name" value="ANL_N_sf"/>
</dbReference>
<dbReference type="SUPFAM" id="SSF56801">
    <property type="entry name" value="Acetyl-CoA synthetase-like"/>
    <property type="match status" value="1"/>
</dbReference>
<dbReference type="AlphaFoldDB" id="A0A507E2X8"/>
<feature type="domain" description="AMP-dependent synthetase/ligase" evidence="3">
    <location>
        <begin position="71"/>
        <end position="487"/>
    </location>
</feature>
<dbReference type="PANTHER" id="PTHR43272">
    <property type="entry name" value="LONG-CHAIN-FATTY-ACID--COA LIGASE"/>
    <property type="match status" value="1"/>
</dbReference>
<dbReference type="STRING" id="109895.A0A507E2X8"/>
<organism evidence="4 5">
    <name type="scientific">Powellomyces hirtus</name>
    <dbReference type="NCBI Taxonomy" id="109895"/>
    <lineage>
        <taxon>Eukaryota</taxon>
        <taxon>Fungi</taxon>
        <taxon>Fungi incertae sedis</taxon>
        <taxon>Chytridiomycota</taxon>
        <taxon>Chytridiomycota incertae sedis</taxon>
        <taxon>Chytridiomycetes</taxon>
        <taxon>Spizellomycetales</taxon>
        <taxon>Powellomycetaceae</taxon>
        <taxon>Powellomyces</taxon>
    </lineage>
</organism>
<dbReference type="PANTHER" id="PTHR43272:SF33">
    <property type="entry name" value="AMP-BINDING DOMAIN-CONTAINING PROTEIN-RELATED"/>
    <property type="match status" value="1"/>
</dbReference>
<evidence type="ECO:0000259" key="3">
    <source>
        <dbReference type="Pfam" id="PF00501"/>
    </source>
</evidence>
<evidence type="ECO:0000313" key="4">
    <source>
        <dbReference type="EMBL" id="TPX57460.1"/>
    </source>
</evidence>
<dbReference type="GO" id="GO:0005783">
    <property type="term" value="C:endoplasmic reticulum"/>
    <property type="evidence" value="ECO:0007669"/>
    <property type="project" value="TreeGrafter"/>
</dbReference>
<proteinExistence type="predicted"/>
<dbReference type="EMBL" id="QEAQ01000052">
    <property type="protein sequence ID" value="TPX57460.1"/>
    <property type="molecule type" value="Genomic_DNA"/>
</dbReference>
<evidence type="ECO:0000313" key="5">
    <source>
        <dbReference type="Proteomes" id="UP000318582"/>
    </source>
</evidence>
<dbReference type="GO" id="GO:0005524">
    <property type="term" value="F:ATP binding"/>
    <property type="evidence" value="ECO:0007669"/>
    <property type="project" value="UniProtKB-KW"/>
</dbReference>
<dbReference type="InterPro" id="IPR000873">
    <property type="entry name" value="AMP-dep_synth/lig_dom"/>
</dbReference>
<gene>
    <name evidence="4" type="ORF">PhCBS80983_g03806</name>
</gene>
<evidence type="ECO:0000256" key="1">
    <source>
        <dbReference type="ARBA" id="ARBA00022741"/>
    </source>
</evidence>
<name>A0A507E2X8_9FUNG</name>
<dbReference type="PROSITE" id="PS00455">
    <property type="entry name" value="AMP_BINDING"/>
    <property type="match status" value="1"/>
</dbReference>